<dbReference type="GO" id="GO:0006633">
    <property type="term" value="P:fatty acid biosynthetic process"/>
    <property type="evidence" value="ECO:0007669"/>
    <property type="project" value="InterPro"/>
</dbReference>
<dbReference type="GO" id="GO:0044550">
    <property type="term" value="P:secondary metabolite biosynthetic process"/>
    <property type="evidence" value="ECO:0007669"/>
    <property type="project" value="TreeGrafter"/>
</dbReference>
<dbReference type="EMBL" id="UINC01136605">
    <property type="protein sequence ID" value="SVD21477.1"/>
    <property type="molecule type" value="Genomic_DNA"/>
</dbReference>
<dbReference type="PANTHER" id="PTHR34069">
    <property type="entry name" value="3-OXOACYL-[ACYL-CARRIER-PROTEIN] SYNTHASE 3"/>
    <property type="match status" value="1"/>
</dbReference>
<protein>
    <recommendedName>
        <fullName evidence="1">Beta-ketoacyl-[acyl-carrier-protein] synthase III N-terminal domain-containing protein</fullName>
    </recommendedName>
</protein>
<feature type="domain" description="Beta-ketoacyl-[acyl-carrier-protein] synthase III N-terminal" evidence="1">
    <location>
        <begin position="108"/>
        <end position="153"/>
    </location>
</feature>
<dbReference type="GO" id="GO:0004315">
    <property type="term" value="F:3-oxoacyl-[acyl-carrier-protein] synthase activity"/>
    <property type="evidence" value="ECO:0007669"/>
    <property type="project" value="InterPro"/>
</dbReference>
<dbReference type="SUPFAM" id="SSF53901">
    <property type="entry name" value="Thiolase-like"/>
    <property type="match status" value="1"/>
</dbReference>
<dbReference type="Gene3D" id="3.40.47.10">
    <property type="match status" value="1"/>
</dbReference>
<evidence type="ECO:0000313" key="2">
    <source>
        <dbReference type="EMBL" id="SVD21477.1"/>
    </source>
</evidence>
<dbReference type="Pfam" id="PF08545">
    <property type="entry name" value="ACP_syn_III"/>
    <property type="match status" value="1"/>
</dbReference>
<name>A0A382TJ06_9ZZZZ</name>
<dbReference type="InterPro" id="IPR013751">
    <property type="entry name" value="ACP_syn_III_N"/>
</dbReference>
<accession>A0A382TJ06</accession>
<evidence type="ECO:0000259" key="1">
    <source>
        <dbReference type="Pfam" id="PF08545"/>
    </source>
</evidence>
<sequence length="157" mass="17326">MKKAYIKNISFYVPDKIITNNDLSKLMDTSDEWIQSRTGIKQRHSVGEECLGPADLAVKAAEKVIKKSKINKSDIDFVVFATSTPDYYVPGSGSIFQDKLGLDNVGVLDIRQGCSGFTYALTVANQFIKSETHKNILVIGAEVQTTQLDFDNEGRGT</sequence>
<dbReference type="InterPro" id="IPR016039">
    <property type="entry name" value="Thiolase-like"/>
</dbReference>
<feature type="non-terminal residue" evidence="2">
    <location>
        <position position="157"/>
    </location>
</feature>
<dbReference type="PANTHER" id="PTHR34069:SF2">
    <property type="entry name" value="BETA-KETOACYL-[ACYL-CARRIER-PROTEIN] SYNTHASE III"/>
    <property type="match status" value="1"/>
</dbReference>
<dbReference type="AlphaFoldDB" id="A0A382TJ06"/>
<reference evidence="2" key="1">
    <citation type="submission" date="2018-05" db="EMBL/GenBank/DDBJ databases">
        <authorList>
            <person name="Lanie J.A."/>
            <person name="Ng W.-L."/>
            <person name="Kazmierczak K.M."/>
            <person name="Andrzejewski T.M."/>
            <person name="Davidsen T.M."/>
            <person name="Wayne K.J."/>
            <person name="Tettelin H."/>
            <person name="Glass J.I."/>
            <person name="Rusch D."/>
            <person name="Podicherti R."/>
            <person name="Tsui H.-C.T."/>
            <person name="Winkler M.E."/>
        </authorList>
    </citation>
    <scope>NUCLEOTIDE SEQUENCE</scope>
</reference>
<organism evidence="2">
    <name type="scientific">marine metagenome</name>
    <dbReference type="NCBI Taxonomy" id="408172"/>
    <lineage>
        <taxon>unclassified sequences</taxon>
        <taxon>metagenomes</taxon>
        <taxon>ecological metagenomes</taxon>
    </lineage>
</organism>
<gene>
    <name evidence="2" type="ORF">METZ01_LOCUS374331</name>
</gene>
<proteinExistence type="predicted"/>